<proteinExistence type="predicted"/>
<dbReference type="AlphaFoldDB" id="A0A223KQR9"/>
<dbReference type="RefSeq" id="WP_066420734.1">
    <property type="nucleotide sequence ID" value="NZ_CP018866.1"/>
</dbReference>
<dbReference type="CDD" id="cd06464">
    <property type="entry name" value="ACD_sHsps-like"/>
    <property type="match status" value="1"/>
</dbReference>
<dbReference type="Proteomes" id="UP000215224">
    <property type="component" value="Chromosome"/>
</dbReference>
<name>A0A223KQR9_9BACI</name>
<protein>
    <recommendedName>
        <fullName evidence="3">SHSP domain-containing protein</fullName>
    </recommendedName>
</protein>
<gene>
    <name evidence="1" type="ORF">BC6307_11040</name>
</gene>
<dbReference type="InterPro" id="IPR008978">
    <property type="entry name" value="HSP20-like_chaperone"/>
</dbReference>
<reference evidence="1 2" key="1">
    <citation type="submission" date="2016-12" db="EMBL/GenBank/DDBJ databases">
        <title>The whole genome sequencing and assembly of Bacillus cohnii DSM 6307T strain.</title>
        <authorList>
            <person name="Lee Y.-J."/>
            <person name="Yi H."/>
            <person name="Bahn Y.-S."/>
            <person name="Kim J.F."/>
            <person name="Lee D.-W."/>
        </authorList>
    </citation>
    <scope>NUCLEOTIDE SEQUENCE [LARGE SCALE GENOMIC DNA]</scope>
    <source>
        <strain evidence="1 2">DSM 6307</strain>
    </source>
</reference>
<dbReference type="SUPFAM" id="SSF49764">
    <property type="entry name" value="HSP20-like chaperones"/>
    <property type="match status" value="1"/>
</dbReference>
<evidence type="ECO:0000313" key="1">
    <source>
        <dbReference type="EMBL" id="AST91776.1"/>
    </source>
</evidence>
<organism evidence="1 2">
    <name type="scientific">Sutcliffiella cohnii</name>
    <dbReference type="NCBI Taxonomy" id="33932"/>
    <lineage>
        <taxon>Bacteria</taxon>
        <taxon>Bacillati</taxon>
        <taxon>Bacillota</taxon>
        <taxon>Bacilli</taxon>
        <taxon>Bacillales</taxon>
        <taxon>Bacillaceae</taxon>
        <taxon>Sutcliffiella</taxon>
    </lineage>
</organism>
<dbReference type="EMBL" id="CP018866">
    <property type="protein sequence ID" value="AST91776.1"/>
    <property type="molecule type" value="Genomic_DNA"/>
</dbReference>
<evidence type="ECO:0000313" key="2">
    <source>
        <dbReference type="Proteomes" id="UP000215224"/>
    </source>
</evidence>
<accession>A0A223KQR9</accession>
<keyword evidence="2" id="KW-1185">Reference proteome</keyword>
<sequence>MFPWNKMFPFPKEYMKGESPFKQADVEKWMNKAMKLPDPPPFMNSSDFFMQSFELLDKIQANKKKKRKPSFQPQIYEGHNEVFVKFPISADHVLDVKTYYNSNTCFVENVPNPGNKQTIPLPCFVKTTGSKAIFKDNMLEIRIPKETKTSYTKVPLEFLSKPNISRKS</sequence>
<evidence type="ECO:0008006" key="3">
    <source>
        <dbReference type="Google" id="ProtNLM"/>
    </source>
</evidence>
<dbReference type="KEGG" id="bcoh:BC6307_11040"/>